<protein>
    <recommendedName>
        <fullName evidence="5">Transmembrane protein</fullName>
    </recommendedName>
</protein>
<organism evidence="3 4">
    <name type="scientific">Mycolicibacterium arenosum</name>
    <dbReference type="NCBI Taxonomy" id="2952157"/>
    <lineage>
        <taxon>Bacteria</taxon>
        <taxon>Bacillati</taxon>
        <taxon>Actinomycetota</taxon>
        <taxon>Actinomycetes</taxon>
        <taxon>Mycobacteriales</taxon>
        <taxon>Mycobacteriaceae</taxon>
        <taxon>Mycolicibacterium</taxon>
    </lineage>
</organism>
<dbReference type="RefSeq" id="WP_255061639.1">
    <property type="nucleotide sequence ID" value="NZ_JANDBD010000007.1"/>
</dbReference>
<evidence type="ECO:0000256" key="1">
    <source>
        <dbReference type="SAM" id="MobiDB-lite"/>
    </source>
</evidence>
<name>A0ABT1M512_9MYCO</name>
<evidence type="ECO:0000313" key="4">
    <source>
        <dbReference type="Proteomes" id="UP001651690"/>
    </source>
</evidence>
<evidence type="ECO:0000256" key="2">
    <source>
        <dbReference type="SAM" id="Phobius"/>
    </source>
</evidence>
<comment type="caution">
    <text evidence="3">The sequence shown here is derived from an EMBL/GenBank/DDBJ whole genome shotgun (WGS) entry which is preliminary data.</text>
</comment>
<reference evidence="3 4" key="1">
    <citation type="submission" date="2022-06" db="EMBL/GenBank/DDBJ databases">
        <title>Mycolicibacterium sp. CAU 1645 isolated from seawater.</title>
        <authorList>
            <person name="Kim W."/>
        </authorList>
    </citation>
    <scope>NUCLEOTIDE SEQUENCE [LARGE SCALE GENOMIC DNA]</scope>
    <source>
        <strain evidence="3 4">CAU 1645</strain>
    </source>
</reference>
<keyword evidence="2" id="KW-0472">Membrane</keyword>
<feature type="transmembrane region" description="Helical" evidence="2">
    <location>
        <begin position="25"/>
        <end position="45"/>
    </location>
</feature>
<evidence type="ECO:0000313" key="3">
    <source>
        <dbReference type="EMBL" id="MCP9274254.1"/>
    </source>
</evidence>
<keyword evidence="2" id="KW-0812">Transmembrane</keyword>
<feature type="transmembrane region" description="Helical" evidence="2">
    <location>
        <begin position="116"/>
        <end position="139"/>
    </location>
</feature>
<feature type="transmembrane region" description="Helical" evidence="2">
    <location>
        <begin position="57"/>
        <end position="79"/>
    </location>
</feature>
<evidence type="ECO:0008006" key="5">
    <source>
        <dbReference type="Google" id="ProtNLM"/>
    </source>
</evidence>
<keyword evidence="2" id="KW-1133">Transmembrane helix</keyword>
<proteinExistence type="predicted"/>
<keyword evidence="4" id="KW-1185">Reference proteome</keyword>
<dbReference type="EMBL" id="JANDBD010000007">
    <property type="protein sequence ID" value="MCP9274254.1"/>
    <property type="molecule type" value="Genomic_DNA"/>
</dbReference>
<dbReference type="Proteomes" id="UP001651690">
    <property type="component" value="Unassembled WGS sequence"/>
</dbReference>
<gene>
    <name evidence="3" type="ORF">NM203_18860</name>
</gene>
<sequence>MSAALPHQEPGSAPTGSPDARPEDVVTGFWLWAVALPLMVTGYVTASLNAPDPAPSWIVLTSTAVVAVNLTAVVITLLVLLREGYRWARTLLTGGGAASVVYAVTGVLGYEGPDAAAVVLAITSIVGSVLIAGGIYLLHRKDAGEFFTR</sequence>
<feature type="transmembrane region" description="Helical" evidence="2">
    <location>
        <begin position="91"/>
        <end position="110"/>
    </location>
</feature>
<accession>A0ABT1M512</accession>
<feature type="region of interest" description="Disordered" evidence="1">
    <location>
        <begin position="1"/>
        <end position="21"/>
    </location>
</feature>